<feature type="compositionally biased region" description="Polar residues" evidence="1">
    <location>
        <begin position="225"/>
        <end position="235"/>
    </location>
</feature>
<dbReference type="AlphaFoldDB" id="A0A2G5B1Y9"/>
<evidence type="ECO:0000256" key="1">
    <source>
        <dbReference type="SAM" id="MobiDB-lite"/>
    </source>
</evidence>
<dbReference type="Proteomes" id="UP000242474">
    <property type="component" value="Unassembled WGS sequence"/>
</dbReference>
<gene>
    <name evidence="2" type="ORF">COEREDRAFT_89877</name>
</gene>
<evidence type="ECO:0000313" key="2">
    <source>
        <dbReference type="EMBL" id="PIA13032.1"/>
    </source>
</evidence>
<protein>
    <submittedName>
        <fullName evidence="2">Uncharacterized protein</fullName>
    </submittedName>
</protein>
<dbReference type="EMBL" id="KZ303550">
    <property type="protein sequence ID" value="PIA13032.1"/>
    <property type="molecule type" value="Genomic_DNA"/>
</dbReference>
<keyword evidence="3" id="KW-1185">Reference proteome</keyword>
<organism evidence="2 3">
    <name type="scientific">Coemansia reversa (strain ATCC 12441 / NRRL 1564)</name>
    <dbReference type="NCBI Taxonomy" id="763665"/>
    <lineage>
        <taxon>Eukaryota</taxon>
        <taxon>Fungi</taxon>
        <taxon>Fungi incertae sedis</taxon>
        <taxon>Zoopagomycota</taxon>
        <taxon>Kickxellomycotina</taxon>
        <taxon>Kickxellomycetes</taxon>
        <taxon>Kickxellales</taxon>
        <taxon>Kickxellaceae</taxon>
        <taxon>Coemansia</taxon>
    </lineage>
</organism>
<proteinExistence type="predicted"/>
<reference evidence="2 3" key="1">
    <citation type="journal article" date="2015" name="Genome Biol. Evol.">
        <title>Phylogenomic analyses indicate that early fungi evolved digesting cell walls of algal ancestors of land plants.</title>
        <authorList>
            <person name="Chang Y."/>
            <person name="Wang S."/>
            <person name="Sekimoto S."/>
            <person name="Aerts A.L."/>
            <person name="Choi C."/>
            <person name="Clum A."/>
            <person name="LaButti K.M."/>
            <person name="Lindquist E.A."/>
            <person name="Yee Ngan C."/>
            <person name="Ohm R.A."/>
            <person name="Salamov A.A."/>
            <person name="Grigoriev I.V."/>
            <person name="Spatafora J.W."/>
            <person name="Berbee M.L."/>
        </authorList>
    </citation>
    <scope>NUCLEOTIDE SEQUENCE [LARGE SCALE GENOMIC DNA]</scope>
    <source>
        <strain evidence="2 3">NRRL 1564</strain>
    </source>
</reference>
<name>A0A2G5B1Y9_COERN</name>
<feature type="region of interest" description="Disordered" evidence="1">
    <location>
        <begin position="95"/>
        <end position="115"/>
    </location>
</feature>
<accession>A0A2G5B1Y9</accession>
<evidence type="ECO:0000313" key="3">
    <source>
        <dbReference type="Proteomes" id="UP000242474"/>
    </source>
</evidence>
<sequence>METPTVESTVLVCHSMCRSTSLVLSKEILNYEGIQGYIDEDDIAKSNYLIYGKNNPTYGLVDENGNLVEEKTSLSEISPDSCRITDQMQAMVLDSGKPIDTSNNGESSQTSSEQPEQRLKICNVFHLYCHLDTREKSEVCSSIIHFIEEAAESTKEDLYQSSKFEREVSICSTMELHVGWILLNKDPSAQGKEQLEKIKEQITSRKNNLITMLQAETIKKHHSGKPTTNTSSRGITKSVRRNR</sequence>
<feature type="region of interest" description="Disordered" evidence="1">
    <location>
        <begin position="217"/>
        <end position="243"/>
    </location>
</feature>